<evidence type="ECO:0000313" key="3">
    <source>
        <dbReference type="Proteomes" id="UP000641152"/>
    </source>
</evidence>
<feature type="transmembrane region" description="Helical" evidence="1">
    <location>
        <begin position="20"/>
        <end position="39"/>
    </location>
</feature>
<keyword evidence="3" id="KW-1185">Reference proteome</keyword>
<name>A0ABR9DLF7_9GAMM</name>
<dbReference type="EMBL" id="JACXST010000003">
    <property type="protein sequence ID" value="MBD9362737.1"/>
    <property type="molecule type" value="Genomic_DNA"/>
</dbReference>
<organism evidence="2 3">
    <name type="scientific">Methylomonas fluvii</name>
    <dbReference type="NCBI Taxonomy" id="1854564"/>
    <lineage>
        <taxon>Bacteria</taxon>
        <taxon>Pseudomonadati</taxon>
        <taxon>Pseudomonadota</taxon>
        <taxon>Gammaproteobacteria</taxon>
        <taxon>Methylococcales</taxon>
        <taxon>Methylococcaceae</taxon>
        <taxon>Methylomonas</taxon>
    </lineage>
</organism>
<dbReference type="Proteomes" id="UP000641152">
    <property type="component" value="Unassembled WGS sequence"/>
</dbReference>
<protein>
    <submittedName>
        <fullName evidence="2">Uncharacterized protein</fullName>
    </submittedName>
</protein>
<feature type="transmembrane region" description="Helical" evidence="1">
    <location>
        <begin position="45"/>
        <end position="70"/>
    </location>
</feature>
<evidence type="ECO:0000256" key="1">
    <source>
        <dbReference type="SAM" id="Phobius"/>
    </source>
</evidence>
<keyword evidence="1" id="KW-0472">Membrane</keyword>
<keyword evidence="1" id="KW-0812">Transmembrane</keyword>
<keyword evidence="1" id="KW-1133">Transmembrane helix</keyword>
<sequence>MSGTKLTPEKITSPFQLMAAWFAMLVLLVSILLTAANNITKPEWAAGYLVIFTSVLVVLVLGCVTLMLTISRPHLQDGKEYAQWLKDKNTYSAGILSSEQVSAKPRSRQKAKKSQVQKTASKFFSISVTNAPGADALISALKKSGFSAEVYTDNLSSEGSIDSLERHEAIWVGCELPAKEAIESIKVAVTQWPHLKYMHLSNDNGSPPDEVHYEMYFGGASSTAEKYDLSPWSYEELMGLDENMSPEDFHRAIRSKYP</sequence>
<gene>
    <name evidence="2" type="ORF">EBB_19945</name>
</gene>
<reference evidence="2 3" key="1">
    <citation type="submission" date="2020-09" db="EMBL/GenBank/DDBJ databases">
        <title>Methylomonas albis sp. nov. and Methylomonas fluvii sp. nov.: Two cold-adapted methanotrophs from the River Elbe and an amended description of Methylovulum psychrotolerans strain Eb1.</title>
        <authorList>
            <person name="Bussmann I.K."/>
            <person name="Klings K.-W."/>
            <person name="Warnstedt J."/>
            <person name="Hoppert M."/>
            <person name="Saborowski A."/>
            <person name="Horn F."/>
            <person name="Liebner S."/>
        </authorList>
    </citation>
    <scope>NUCLEOTIDE SEQUENCE [LARGE SCALE GENOMIC DNA]</scope>
    <source>
        <strain evidence="2 3">EbB</strain>
    </source>
</reference>
<accession>A0ABR9DLF7</accession>
<comment type="caution">
    <text evidence="2">The sequence shown here is derived from an EMBL/GenBank/DDBJ whole genome shotgun (WGS) entry which is preliminary data.</text>
</comment>
<proteinExistence type="predicted"/>
<evidence type="ECO:0000313" key="2">
    <source>
        <dbReference type="EMBL" id="MBD9362737.1"/>
    </source>
</evidence>
<dbReference type="RefSeq" id="WP_192395486.1">
    <property type="nucleotide sequence ID" value="NZ_CAJHIU010000003.1"/>
</dbReference>